<name>C9SSH5_VERA1</name>
<dbReference type="OMA" id="ACAYTCG"/>
<dbReference type="RefSeq" id="XP_003001591.1">
    <property type="nucleotide sequence ID" value="XM_003001545.1"/>
</dbReference>
<dbReference type="Gene3D" id="3.10.450.30">
    <property type="entry name" value="Microbial ribonucleases"/>
    <property type="match status" value="1"/>
</dbReference>
<feature type="compositionally biased region" description="Polar residues" evidence="3">
    <location>
        <begin position="105"/>
        <end position="126"/>
    </location>
</feature>
<dbReference type="eggNOG" id="ENOG502SA4T">
    <property type="taxonomic scope" value="Eukaryota"/>
</dbReference>
<dbReference type="GO" id="GO:0003723">
    <property type="term" value="F:RNA binding"/>
    <property type="evidence" value="ECO:0007669"/>
    <property type="project" value="InterPro"/>
</dbReference>
<feature type="compositionally biased region" description="Low complexity" evidence="3">
    <location>
        <begin position="76"/>
        <end position="89"/>
    </location>
</feature>
<dbReference type="Proteomes" id="UP000008698">
    <property type="component" value="Unassembled WGS sequence"/>
</dbReference>
<accession>C9SSH5</accession>
<feature type="compositionally biased region" description="Basic and acidic residues" evidence="3">
    <location>
        <begin position="27"/>
        <end position="36"/>
    </location>
</feature>
<keyword evidence="1" id="KW-0540">Nuclease</keyword>
<dbReference type="GO" id="GO:0004521">
    <property type="term" value="F:RNA endonuclease activity"/>
    <property type="evidence" value="ECO:0007669"/>
    <property type="project" value="InterPro"/>
</dbReference>
<organism evidence="5">
    <name type="scientific">Verticillium alfalfae (strain VaMs.102 / ATCC MYA-4576 / FGSC 10136)</name>
    <name type="common">Verticillium wilt of alfalfa</name>
    <name type="synonym">Verticillium albo-atrum</name>
    <dbReference type="NCBI Taxonomy" id="526221"/>
    <lineage>
        <taxon>Eukaryota</taxon>
        <taxon>Fungi</taxon>
        <taxon>Dikarya</taxon>
        <taxon>Ascomycota</taxon>
        <taxon>Pezizomycotina</taxon>
        <taxon>Sordariomycetes</taxon>
        <taxon>Hypocreomycetidae</taxon>
        <taxon>Glomerellales</taxon>
        <taxon>Plectosphaerellaceae</taxon>
        <taxon>Verticillium</taxon>
    </lineage>
</organism>
<proteinExistence type="predicted"/>
<dbReference type="InterPro" id="IPR016191">
    <property type="entry name" value="Ribonuclease/ribotoxin"/>
</dbReference>
<dbReference type="SUPFAM" id="SSF53933">
    <property type="entry name" value="Microbial ribonucleases"/>
    <property type="match status" value="1"/>
</dbReference>
<dbReference type="AlphaFoldDB" id="C9SSH5"/>
<dbReference type="KEGG" id="val:VDBG_07850"/>
<keyword evidence="5" id="KW-1185">Reference proteome</keyword>
<dbReference type="Pfam" id="PF00545">
    <property type="entry name" value="Ribonuclease"/>
    <property type="match status" value="1"/>
</dbReference>
<evidence type="ECO:0000256" key="2">
    <source>
        <dbReference type="ARBA" id="ARBA00022801"/>
    </source>
</evidence>
<evidence type="ECO:0000313" key="5">
    <source>
        <dbReference type="Proteomes" id="UP000008698"/>
    </source>
</evidence>
<evidence type="ECO:0000256" key="3">
    <source>
        <dbReference type="SAM" id="MobiDB-lite"/>
    </source>
</evidence>
<sequence>MSPGLRSSRLSLSPFSAARGTQRPARPTRERSAIEKRATTCGSTYYSTAQVNAAANAACKHVRAGTQAGSSNYPHRLQTTTRASTSRRQAPGREFPPEVPVVSTPEITHTGASGNNFVGCSGTTLG</sequence>
<evidence type="ECO:0000256" key="1">
    <source>
        <dbReference type="ARBA" id="ARBA00022722"/>
    </source>
</evidence>
<dbReference type="OrthoDB" id="5425539at2759"/>
<keyword evidence="2" id="KW-0378">Hydrolase</keyword>
<evidence type="ECO:0000313" key="4">
    <source>
        <dbReference type="EMBL" id="EEY21740.1"/>
    </source>
</evidence>
<protein>
    <submittedName>
        <fullName evidence="4">Guanyl-specific ribonuclease F1</fullName>
    </submittedName>
</protein>
<dbReference type="HOGENOM" id="CLU_1983264_0_0_1"/>
<feature type="region of interest" description="Disordered" evidence="3">
    <location>
        <begin position="1"/>
        <end position="36"/>
    </location>
</feature>
<feature type="compositionally biased region" description="Low complexity" evidence="3">
    <location>
        <begin position="1"/>
        <end position="19"/>
    </location>
</feature>
<dbReference type="GO" id="GO:0016787">
    <property type="term" value="F:hydrolase activity"/>
    <property type="evidence" value="ECO:0007669"/>
    <property type="project" value="UniProtKB-KW"/>
</dbReference>
<gene>
    <name evidence="4" type="ORF">VDBG_07850</name>
</gene>
<dbReference type="EMBL" id="DS985224">
    <property type="protein sequence ID" value="EEY21740.1"/>
    <property type="molecule type" value="Genomic_DNA"/>
</dbReference>
<dbReference type="InterPro" id="IPR000026">
    <property type="entry name" value="N1-like"/>
</dbReference>
<feature type="region of interest" description="Disordered" evidence="3">
    <location>
        <begin position="65"/>
        <end position="126"/>
    </location>
</feature>
<dbReference type="GeneID" id="9529645"/>
<reference evidence="5" key="1">
    <citation type="journal article" date="2011" name="PLoS Pathog.">
        <title>Comparative genomics yields insights into niche adaptation of plant vascular wilt pathogens.</title>
        <authorList>
            <person name="Klosterman S.J."/>
            <person name="Subbarao K.V."/>
            <person name="Kang S."/>
            <person name="Veronese P."/>
            <person name="Gold S.E."/>
            <person name="Thomma B.P.H.J."/>
            <person name="Chen Z."/>
            <person name="Henrissat B."/>
            <person name="Lee Y.-H."/>
            <person name="Park J."/>
            <person name="Garcia-Pedrajas M.D."/>
            <person name="Barbara D.J."/>
            <person name="Anchieta A."/>
            <person name="de Jonge R."/>
            <person name="Santhanam P."/>
            <person name="Maruthachalam K."/>
            <person name="Atallah Z."/>
            <person name="Amyotte S.G."/>
            <person name="Paz Z."/>
            <person name="Inderbitzin P."/>
            <person name="Hayes R.J."/>
            <person name="Heiman D.I."/>
            <person name="Young S."/>
            <person name="Zeng Q."/>
            <person name="Engels R."/>
            <person name="Galagan J."/>
            <person name="Cuomo C.A."/>
            <person name="Dobinson K.F."/>
            <person name="Ma L.-J."/>
        </authorList>
    </citation>
    <scope>NUCLEOTIDE SEQUENCE [LARGE SCALE GENOMIC DNA]</scope>
    <source>
        <strain evidence="5">VaMs.102 / ATCC MYA-4576 / FGSC 10136</strain>
    </source>
</reference>